<reference evidence="2" key="1">
    <citation type="submission" date="2020-05" db="EMBL/GenBank/DDBJ databases">
        <authorList>
            <person name="Chiriac C."/>
            <person name="Salcher M."/>
            <person name="Ghai R."/>
            <person name="Kavagutti S V."/>
        </authorList>
    </citation>
    <scope>NUCLEOTIDE SEQUENCE</scope>
</reference>
<evidence type="ECO:0000313" key="2">
    <source>
        <dbReference type="EMBL" id="CAB5219076.1"/>
    </source>
</evidence>
<dbReference type="EMBL" id="LR798274">
    <property type="protein sequence ID" value="CAB5219076.1"/>
    <property type="molecule type" value="Genomic_DNA"/>
</dbReference>
<name>A0A6J7WMK0_9CAUD</name>
<feature type="compositionally biased region" description="Polar residues" evidence="1">
    <location>
        <begin position="132"/>
        <end position="141"/>
    </location>
</feature>
<proteinExistence type="predicted"/>
<organism evidence="2">
    <name type="scientific">uncultured Caudovirales phage</name>
    <dbReference type="NCBI Taxonomy" id="2100421"/>
    <lineage>
        <taxon>Viruses</taxon>
        <taxon>Duplodnaviria</taxon>
        <taxon>Heunggongvirae</taxon>
        <taxon>Uroviricota</taxon>
        <taxon>Caudoviricetes</taxon>
        <taxon>Peduoviridae</taxon>
        <taxon>Maltschvirus</taxon>
        <taxon>Maltschvirus maltsch</taxon>
    </lineage>
</organism>
<accession>A0A6J7WMK0</accession>
<feature type="region of interest" description="Disordered" evidence="1">
    <location>
        <begin position="128"/>
        <end position="163"/>
    </location>
</feature>
<feature type="compositionally biased region" description="Low complexity" evidence="1">
    <location>
        <begin position="60"/>
        <end position="83"/>
    </location>
</feature>
<protein>
    <submittedName>
        <fullName evidence="2">Uncharacterized protein</fullName>
    </submittedName>
</protein>
<evidence type="ECO:0000256" key="1">
    <source>
        <dbReference type="SAM" id="MobiDB-lite"/>
    </source>
</evidence>
<gene>
    <name evidence="2" type="ORF">UFOVP227_26</name>
</gene>
<feature type="region of interest" description="Disordered" evidence="1">
    <location>
        <begin position="60"/>
        <end position="96"/>
    </location>
</feature>
<sequence length="249" mass="26552">MIRRLLPLAGVLLCLIPRTTANANGLPDPYADCWWHINHYHCGNEIVFPKPDTDPLQGITTTTSTTVEPTTTTDATTTTAPTTTAPPQPTTTETTSAPINTAQATTSTQVTTSTTVPQATTTLALPTTSTVRPQPSTTATPTPLRPIATTPAANPTTTTTLQETSTTTLAPIDEAVANLTEQQITPELIAQIQNADENTRRQFEATINIYGGNAESYIPVGSRVPVRTRRLIIITTGLLVASPLRRKAK</sequence>
<feature type="compositionally biased region" description="Low complexity" evidence="1">
    <location>
        <begin position="146"/>
        <end position="163"/>
    </location>
</feature>